<gene>
    <name evidence="2" type="ORF">MNEG_16720</name>
</gene>
<evidence type="ECO:0000313" key="2">
    <source>
        <dbReference type="EMBL" id="KIY91244.1"/>
    </source>
</evidence>
<evidence type="ECO:0000313" key="3">
    <source>
        <dbReference type="Proteomes" id="UP000054498"/>
    </source>
</evidence>
<keyword evidence="3" id="KW-1185">Reference proteome</keyword>
<proteinExistence type="predicted"/>
<dbReference type="AlphaFoldDB" id="A0A0D2LGQ3"/>
<evidence type="ECO:0000256" key="1">
    <source>
        <dbReference type="SAM" id="MobiDB-lite"/>
    </source>
</evidence>
<organism evidence="2 3">
    <name type="scientific">Monoraphidium neglectum</name>
    <dbReference type="NCBI Taxonomy" id="145388"/>
    <lineage>
        <taxon>Eukaryota</taxon>
        <taxon>Viridiplantae</taxon>
        <taxon>Chlorophyta</taxon>
        <taxon>core chlorophytes</taxon>
        <taxon>Chlorophyceae</taxon>
        <taxon>CS clade</taxon>
        <taxon>Sphaeropleales</taxon>
        <taxon>Selenastraceae</taxon>
        <taxon>Monoraphidium</taxon>
    </lineage>
</organism>
<dbReference type="GeneID" id="25734508"/>
<protein>
    <submittedName>
        <fullName evidence="2">Uncharacterized protein</fullName>
    </submittedName>
</protein>
<reference evidence="2 3" key="1">
    <citation type="journal article" date="2013" name="BMC Genomics">
        <title>Reconstruction of the lipid metabolism for the microalga Monoraphidium neglectum from its genome sequence reveals characteristics suitable for biofuel production.</title>
        <authorList>
            <person name="Bogen C."/>
            <person name="Al-Dilaimi A."/>
            <person name="Albersmeier A."/>
            <person name="Wichmann J."/>
            <person name="Grundmann M."/>
            <person name="Rupp O."/>
            <person name="Lauersen K.J."/>
            <person name="Blifernez-Klassen O."/>
            <person name="Kalinowski J."/>
            <person name="Goesmann A."/>
            <person name="Mussgnug J.H."/>
            <person name="Kruse O."/>
        </authorList>
    </citation>
    <scope>NUCLEOTIDE SEQUENCE [LARGE SCALE GENOMIC DNA]</scope>
    <source>
        <strain evidence="2 3">SAG 48.87</strain>
    </source>
</reference>
<dbReference type="EMBL" id="KK106907">
    <property type="protein sequence ID" value="KIY91244.1"/>
    <property type="molecule type" value="Genomic_DNA"/>
</dbReference>
<dbReference type="Proteomes" id="UP000054498">
    <property type="component" value="Unassembled WGS sequence"/>
</dbReference>
<sequence length="220" mass="20669">MAACTRHIDALRMHASACKDTQVTCAGGADGPGAKAAAVRAAAALSGPFAAVASGAGAHKQLREELAGSCAASGFLAAACGALMEAAVAPLTADAGACEEAAEGLLALAVFLSGDASAASPPRSGGPADLDSASGDWEDEERAGAAAAGAADLGGCAPALAPLTILGAPAAAFAAAGADYGDSPLASEGLTPPAARGDATTAAVWAGVRPAPEAQPGPPA</sequence>
<name>A0A0D2LGQ3_9CHLO</name>
<accession>A0A0D2LGQ3</accession>
<feature type="region of interest" description="Disordered" evidence="1">
    <location>
        <begin position="182"/>
        <end position="220"/>
    </location>
</feature>
<dbReference type="KEGG" id="mng:MNEG_16720"/>
<feature type="region of interest" description="Disordered" evidence="1">
    <location>
        <begin position="118"/>
        <end position="145"/>
    </location>
</feature>
<dbReference type="RefSeq" id="XP_013890264.1">
    <property type="nucleotide sequence ID" value="XM_014034810.1"/>
</dbReference>